<feature type="region of interest" description="Disordered" evidence="5">
    <location>
        <begin position="489"/>
        <end position="515"/>
    </location>
</feature>
<dbReference type="SUPFAM" id="SSF47095">
    <property type="entry name" value="HMG-box"/>
    <property type="match status" value="1"/>
</dbReference>
<dbReference type="GO" id="GO:0000122">
    <property type="term" value="P:negative regulation of transcription by RNA polymerase II"/>
    <property type="evidence" value="ECO:0007669"/>
    <property type="project" value="TreeGrafter"/>
</dbReference>
<keyword evidence="8" id="KW-1185">Reference proteome</keyword>
<proteinExistence type="predicted"/>
<feature type="region of interest" description="Disordered" evidence="5">
    <location>
        <begin position="1"/>
        <end position="222"/>
    </location>
</feature>
<evidence type="ECO:0000256" key="5">
    <source>
        <dbReference type="SAM" id="MobiDB-lite"/>
    </source>
</evidence>
<gene>
    <name evidence="7" type="ORF">UCREL1_7053</name>
</gene>
<sequence length="1026" mass="111348">MTDDDSNKGNDNGNGEKNSNTTNANGHGNDESHQQQQQQHNPPPYTPRPESQPQAQSLHSYPYPHPYPYPYTPHPHTYEPISLSQPQLQPQPQPRPLHIPTGAASSSSSTTTSNKKRRHDDEDNAAGHEDNHHHYRIGDHQHQQDGEHEQERDDEHQPHPYRHQHHDNNNNNNNNNNTAPAGLLGQKRNRTSPPPPPTTETQEGAKRRRTEAENNSGDASAAGLWGDVATTAVPAPLGSAGSIGPGKELICLCTKAPKVPRPRNAFILYRQHHQAQVAAEHPGLANPEISKLIGEQWREQPDDVKASWKRLAEEEKVRHRHQFPDYRYQPRRGGNKQNANGVSGSHNSGNARPVSANGEDPGRCLKCGGRYITTPRTPSTPFAAAAAGMMTPVSARSGGGGGSAGLPPPYGSGNPNAHHPLLNPSGARIVEAAAAAGMDSYHHPNGMPPSYNSRRGSTASMLSSTDGHGRRYTQPHLRDIEEEYVAGQGSPTAMGAVPNKRRRYNNGPYPPTPASPPPMGYVPADRGCIQINSSINNSNSIDRQVVAAAFRLTTPTTNTLFPLTHSNNNSINSSNLSSMDMEAIHTCSSLFHYNGHRCHTTNLAERMQASTSHFACRHCRPRFRTHRHLRLGWQVVGLGIVGGGGGPPGPLRPQQQQQHHPAAYQSQHQQQHQQQQLQQQKQDQQLQLQQSPRMSLRWSFLSKLDILRAISPPLKTSGSEARGPLIVVEGAVPFMLKEVTTVIKKALSISGECAVKVWSESEESNPAEQGNGTDPGSSGNSEKKNEIANDEKEGERFTSPIAKYMARMLKWHKTSGELVRYMTTHPSNINTSTGASIGNGAKEKESGSSAEKGPSEGDSTTSNPPPPPYTHTYGDQKLLPVAVVSDGYSLTASDKWAGALPINDAYRSDDHWRWVATLWRGIVGADLTVYVKPIAPTAGGDEEMRPATVEFANAEHSVLILHVVDDGRGRDGGGAGAAAGGGMDEKLERRLGFEIMEWVRSGGFKAEGAAYATPTAAANLGGVRRS</sequence>
<dbReference type="GO" id="GO:0001228">
    <property type="term" value="F:DNA-binding transcription activator activity, RNA polymerase II-specific"/>
    <property type="evidence" value="ECO:0007669"/>
    <property type="project" value="TreeGrafter"/>
</dbReference>
<evidence type="ECO:0000259" key="6">
    <source>
        <dbReference type="PROSITE" id="PS50118"/>
    </source>
</evidence>
<evidence type="ECO:0000256" key="1">
    <source>
        <dbReference type="ARBA" id="ARBA00023015"/>
    </source>
</evidence>
<keyword evidence="2 4" id="KW-0238">DNA-binding</keyword>
<dbReference type="STRING" id="1287681.M7TGV1"/>
<dbReference type="InterPro" id="IPR050140">
    <property type="entry name" value="SRY-related_HMG-box_TF-like"/>
</dbReference>
<dbReference type="InterPro" id="IPR009071">
    <property type="entry name" value="HMG_box_dom"/>
</dbReference>
<feature type="region of interest" description="Disordered" evidence="5">
    <location>
        <begin position="760"/>
        <end position="796"/>
    </location>
</feature>
<dbReference type="KEGG" id="ela:UCREL1_7053"/>
<dbReference type="GO" id="GO:0005634">
    <property type="term" value="C:nucleus"/>
    <property type="evidence" value="ECO:0007669"/>
    <property type="project" value="UniProtKB-UniRule"/>
</dbReference>
<dbReference type="HOGENOM" id="CLU_010453_0_1_1"/>
<evidence type="ECO:0000313" key="8">
    <source>
        <dbReference type="Proteomes" id="UP000012174"/>
    </source>
</evidence>
<organism evidence="7 8">
    <name type="scientific">Eutypa lata (strain UCR-EL1)</name>
    <name type="common">Grapevine dieback disease fungus</name>
    <name type="synonym">Eutypa armeniacae</name>
    <dbReference type="NCBI Taxonomy" id="1287681"/>
    <lineage>
        <taxon>Eukaryota</taxon>
        <taxon>Fungi</taxon>
        <taxon>Dikarya</taxon>
        <taxon>Ascomycota</taxon>
        <taxon>Pezizomycotina</taxon>
        <taxon>Sordariomycetes</taxon>
        <taxon>Xylariomycetidae</taxon>
        <taxon>Xylariales</taxon>
        <taxon>Diatrypaceae</taxon>
        <taxon>Eutypa</taxon>
    </lineage>
</organism>
<feature type="region of interest" description="Disordered" evidence="5">
    <location>
        <begin position="825"/>
        <end position="874"/>
    </location>
</feature>
<dbReference type="CDD" id="cd01389">
    <property type="entry name" value="HMG-box_ROX1-like"/>
    <property type="match status" value="1"/>
</dbReference>
<dbReference type="AlphaFoldDB" id="M7TGV1"/>
<dbReference type="PANTHER" id="PTHR10270">
    <property type="entry name" value="SOX TRANSCRIPTION FACTOR"/>
    <property type="match status" value="1"/>
</dbReference>
<feature type="compositionally biased region" description="Low complexity" evidence="5">
    <location>
        <begin position="9"/>
        <end position="20"/>
    </location>
</feature>
<feature type="region of interest" description="Disordered" evidence="5">
    <location>
        <begin position="642"/>
        <end position="688"/>
    </location>
</feature>
<keyword evidence="1" id="KW-0805">Transcription regulation</keyword>
<feature type="compositionally biased region" description="Polar residues" evidence="5">
    <location>
        <begin position="825"/>
        <end position="836"/>
    </location>
</feature>
<dbReference type="Proteomes" id="UP000012174">
    <property type="component" value="Unassembled WGS sequence"/>
</dbReference>
<dbReference type="SMART" id="SM00398">
    <property type="entry name" value="HMG"/>
    <property type="match status" value="1"/>
</dbReference>
<reference evidence="8" key="1">
    <citation type="journal article" date="2013" name="Genome Announc.">
        <title>Draft genome sequence of the grapevine dieback fungus Eutypa lata UCR-EL1.</title>
        <authorList>
            <person name="Blanco-Ulate B."/>
            <person name="Rolshausen P.E."/>
            <person name="Cantu D."/>
        </authorList>
    </citation>
    <scope>NUCLEOTIDE SEQUENCE [LARGE SCALE GENOMIC DNA]</scope>
    <source>
        <strain evidence="8">UCR-EL1</strain>
    </source>
</reference>
<dbReference type="OrthoDB" id="6247875at2759"/>
<evidence type="ECO:0000256" key="3">
    <source>
        <dbReference type="ARBA" id="ARBA00023163"/>
    </source>
</evidence>
<accession>M7TGV1</accession>
<feature type="region of interest" description="Disordered" evidence="5">
    <location>
        <begin position="314"/>
        <end position="361"/>
    </location>
</feature>
<dbReference type="PROSITE" id="PS50118">
    <property type="entry name" value="HMG_BOX_2"/>
    <property type="match status" value="1"/>
</dbReference>
<feature type="DNA-binding region" description="HMG box" evidence="4">
    <location>
        <begin position="259"/>
        <end position="327"/>
    </location>
</feature>
<feature type="domain" description="HMG box" evidence="6">
    <location>
        <begin position="259"/>
        <end position="327"/>
    </location>
</feature>
<feature type="compositionally biased region" description="Basic and acidic residues" evidence="5">
    <location>
        <begin position="781"/>
        <end position="796"/>
    </location>
</feature>
<keyword evidence="4" id="KW-0539">Nucleus</keyword>
<protein>
    <submittedName>
        <fullName evidence="7">Putative hmg box protein</fullName>
    </submittedName>
</protein>
<feature type="compositionally biased region" description="Polar residues" evidence="5">
    <location>
        <begin position="335"/>
        <end position="350"/>
    </location>
</feature>
<feature type="region of interest" description="Disordered" evidence="5">
    <location>
        <begin position="441"/>
        <end position="472"/>
    </location>
</feature>
<feature type="compositionally biased region" description="Pro residues" evidence="5">
    <location>
        <begin position="63"/>
        <end position="73"/>
    </location>
</feature>
<evidence type="ECO:0000256" key="2">
    <source>
        <dbReference type="ARBA" id="ARBA00023125"/>
    </source>
</evidence>
<name>M7TGV1_EUTLA</name>
<dbReference type="EMBL" id="KB706742">
    <property type="protein sequence ID" value="EMR65965.1"/>
    <property type="molecule type" value="Genomic_DNA"/>
</dbReference>
<dbReference type="GO" id="GO:0030154">
    <property type="term" value="P:cell differentiation"/>
    <property type="evidence" value="ECO:0007669"/>
    <property type="project" value="TreeGrafter"/>
</dbReference>
<evidence type="ECO:0000256" key="4">
    <source>
        <dbReference type="PROSITE-ProRule" id="PRU00267"/>
    </source>
</evidence>
<feature type="compositionally biased region" description="Polar residues" evidence="5">
    <location>
        <begin position="450"/>
        <end position="466"/>
    </location>
</feature>
<evidence type="ECO:0000313" key="7">
    <source>
        <dbReference type="EMBL" id="EMR65965.1"/>
    </source>
</evidence>
<keyword evidence="3" id="KW-0804">Transcription</keyword>
<feature type="compositionally biased region" description="Polar residues" evidence="5">
    <location>
        <begin position="49"/>
        <end position="59"/>
    </location>
</feature>
<dbReference type="PANTHER" id="PTHR10270:SF161">
    <property type="entry name" value="SEX-DETERMINING REGION Y PROTEIN"/>
    <property type="match status" value="1"/>
</dbReference>
<dbReference type="GO" id="GO:0000978">
    <property type="term" value="F:RNA polymerase II cis-regulatory region sequence-specific DNA binding"/>
    <property type="evidence" value="ECO:0007669"/>
    <property type="project" value="TreeGrafter"/>
</dbReference>
<dbReference type="Gene3D" id="1.10.30.10">
    <property type="entry name" value="High mobility group box domain"/>
    <property type="match status" value="1"/>
</dbReference>
<dbReference type="InterPro" id="IPR036910">
    <property type="entry name" value="HMG_box_dom_sf"/>
</dbReference>
<dbReference type="FunFam" id="1.10.30.10:FF:000041">
    <property type="entry name" value="HMG box family protein"/>
    <property type="match status" value="1"/>
</dbReference>
<dbReference type="Pfam" id="PF00505">
    <property type="entry name" value="HMG_box"/>
    <property type="match status" value="1"/>
</dbReference>
<feature type="compositionally biased region" description="Basic and acidic residues" evidence="5">
    <location>
        <begin position="119"/>
        <end position="158"/>
    </location>
</feature>
<dbReference type="eggNOG" id="KOG0527">
    <property type="taxonomic scope" value="Eukaryota"/>
</dbReference>
<feature type="compositionally biased region" description="Low complexity" evidence="5">
    <location>
        <begin position="654"/>
        <end position="688"/>
    </location>
</feature>
<feature type="compositionally biased region" description="Polar residues" evidence="5">
    <location>
        <begin position="766"/>
        <end position="780"/>
    </location>
</feature>